<keyword evidence="6" id="KW-0812">Transmembrane</keyword>
<dbReference type="PROSITE" id="PS50111">
    <property type="entry name" value="CHEMOTAXIS_TRANSDUC_2"/>
    <property type="match status" value="1"/>
</dbReference>
<dbReference type="Gene3D" id="1.10.287.950">
    <property type="entry name" value="Methyl-accepting chemotaxis protein"/>
    <property type="match status" value="1"/>
</dbReference>
<proteinExistence type="inferred from homology"/>
<dbReference type="GO" id="GO:0007165">
    <property type="term" value="P:signal transduction"/>
    <property type="evidence" value="ECO:0007669"/>
    <property type="project" value="UniProtKB-KW"/>
</dbReference>
<dbReference type="Proteomes" id="UP000183994">
    <property type="component" value="Unassembled WGS sequence"/>
</dbReference>
<dbReference type="EMBL" id="FQZU01000025">
    <property type="protein sequence ID" value="SHK47259.1"/>
    <property type="molecule type" value="Genomic_DNA"/>
</dbReference>
<dbReference type="GO" id="GO:0004888">
    <property type="term" value="F:transmembrane signaling receptor activity"/>
    <property type="evidence" value="ECO:0007669"/>
    <property type="project" value="InterPro"/>
</dbReference>
<dbReference type="SMART" id="SM00283">
    <property type="entry name" value="MA"/>
    <property type="match status" value="1"/>
</dbReference>
<comment type="subcellular location">
    <subcellularLocation>
        <location evidence="1">Membrane</location>
    </subcellularLocation>
</comment>
<keyword evidence="6" id="KW-0472">Membrane</keyword>
<accession>A0A1M6SRI4</accession>
<feature type="transmembrane region" description="Helical" evidence="6">
    <location>
        <begin position="333"/>
        <end position="354"/>
    </location>
</feature>
<dbReference type="AlphaFoldDB" id="A0A1M6SRI4"/>
<dbReference type="Pfam" id="PF00015">
    <property type="entry name" value="MCPsignal"/>
    <property type="match status" value="1"/>
</dbReference>
<keyword evidence="6" id="KW-1133">Transmembrane helix</keyword>
<evidence type="ECO:0000259" key="8">
    <source>
        <dbReference type="PROSITE" id="PS50885"/>
    </source>
</evidence>
<dbReference type="SMART" id="SM00304">
    <property type="entry name" value="HAMP"/>
    <property type="match status" value="1"/>
</dbReference>
<gene>
    <name evidence="9" type="ORF">SAMN02745216_03507</name>
</gene>
<dbReference type="SUPFAM" id="SSF58104">
    <property type="entry name" value="Methyl-accepting chemotaxis protein (MCP) signaling domain"/>
    <property type="match status" value="1"/>
</dbReference>
<evidence type="ECO:0000313" key="9">
    <source>
        <dbReference type="EMBL" id="SHK47259.1"/>
    </source>
</evidence>
<dbReference type="CDD" id="cd11386">
    <property type="entry name" value="MCP_signal"/>
    <property type="match status" value="1"/>
</dbReference>
<dbReference type="InterPro" id="IPR003660">
    <property type="entry name" value="HAMP_dom"/>
</dbReference>
<feature type="region of interest" description="Disordered" evidence="5">
    <location>
        <begin position="492"/>
        <end position="521"/>
    </location>
</feature>
<feature type="domain" description="HAMP" evidence="8">
    <location>
        <begin position="356"/>
        <end position="408"/>
    </location>
</feature>
<dbReference type="CDD" id="cd12913">
    <property type="entry name" value="PDC1_MCP_like"/>
    <property type="match status" value="1"/>
</dbReference>
<dbReference type="InterPro" id="IPR004090">
    <property type="entry name" value="Chemotax_Me-accpt_rcpt"/>
</dbReference>
<evidence type="ECO:0000256" key="1">
    <source>
        <dbReference type="ARBA" id="ARBA00004370"/>
    </source>
</evidence>
<evidence type="ECO:0000256" key="4">
    <source>
        <dbReference type="PROSITE-ProRule" id="PRU00284"/>
    </source>
</evidence>
<dbReference type="STRING" id="1121393.SAMN02745216_03507"/>
<evidence type="ECO:0000313" key="10">
    <source>
        <dbReference type="Proteomes" id="UP000183994"/>
    </source>
</evidence>
<evidence type="ECO:0000256" key="3">
    <source>
        <dbReference type="ARBA" id="ARBA00029447"/>
    </source>
</evidence>
<organism evidence="9 10">
    <name type="scientific">Desulfatibacillum alkenivorans DSM 16219</name>
    <dbReference type="NCBI Taxonomy" id="1121393"/>
    <lineage>
        <taxon>Bacteria</taxon>
        <taxon>Pseudomonadati</taxon>
        <taxon>Thermodesulfobacteriota</taxon>
        <taxon>Desulfobacteria</taxon>
        <taxon>Desulfobacterales</taxon>
        <taxon>Desulfatibacillaceae</taxon>
        <taxon>Desulfatibacillum</taxon>
    </lineage>
</organism>
<dbReference type="PROSITE" id="PS50885">
    <property type="entry name" value="HAMP"/>
    <property type="match status" value="1"/>
</dbReference>
<dbReference type="InterPro" id="IPR004089">
    <property type="entry name" value="MCPsignal_dom"/>
</dbReference>
<dbReference type="GO" id="GO:0006935">
    <property type="term" value="P:chemotaxis"/>
    <property type="evidence" value="ECO:0007669"/>
    <property type="project" value="UniProtKB-KW"/>
</dbReference>
<evidence type="ECO:0000259" key="7">
    <source>
        <dbReference type="PROSITE" id="PS50111"/>
    </source>
</evidence>
<dbReference type="Gene3D" id="3.30.450.20">
    <property type="entry name" value="PAS domain"/>
    <property type="match status" value="2"/>
</dbReference>
<sequence length="730" mass="78023">MKIKSIQLKIALSSGLCILFLVGIIVGYFSYNMQVNAVKDREAAVQRGAKDVGITGDKFADTVEGQLSQSLALARSLAQILSGVKDPETPLKIYRDEINNIIKTTLVNNSQLLGVYTAWEPDAMDGLDDLYAGTEGHDSTGRFIPYWHRTESGDIALEPLVDYDKEGVGDYYQLPKKLGRECILEPYLYEIGGKPVLLTSMVVPIIVNDVFYGIAGVDMKLDAFQAIVDDVEQLYNGAGWVALISNQGTLAGVTAKPNLLGKQIAAIHEDWEQEIKYVKDGIRNIEIDEGNIAGFIPIQIGRTETPWCVNVNVPENVVTAQADAKMVMDKHTIYKAAGISLGLALAALAVMWWVSGRIAGPIKKASALIDRISVGDLSSKSDIQGHDEVAAMGNAVNRFVDGMRAFLGLLEEVANGDLTVSFPKRDEHDDISPVAQKMVDSLHSLASEVNNASGQVHAGAGQISSASQSLSQGATEQAASLQEITASMSEIAKQAKENAENAREANNIAHSVGESGDKGASQMEEMVASMAGIEQASNEISKIIKVIDDIAFQTNLLALNAAVEAARAGKHGKGFAVVAQEVRNLASRSAKAAAETSELIEDSIRRVTDGSRVASETEQILKVVLAEIQKVTSLAGEIAEASNDQAQGAAQINQALGQIDSVTQLNTANAEETASSAQELSAQASTLKSLIGRFKTNSQRRSGDRARISADDSRSMPEVPMLDAPDDAWG</sequence>
<evidence type="ECO:0000256" key="6">
    <source>
        <dbReference type="SAM" id="Phobius"/>
    </source>
</evidence>
<dbReference type="PRINTS" id="PR00260">
    <property type="entry name" value="CHEMTRNSDUCR"/>
</dbReference>
<evidence type="ECO:0000256" key="5">
    <source>
        <dbReference type="SAM" id="MobiDB-lite"/>
    </source>
</evidence>
<dbReference type="Pfam" id="PF22673">
    <property type="entry name" value="MCP-like_PDC_1"/>
    <property type="match status" value="1"/>
</dbReference>
<dbReference type="RefSeq" id="WP_073477555.1">
    <property type="nucleotide sequence ID" value="NZ_FQZU01000025.1"/>
</dbReference>
<protein>
    <submittedName>
        <fullName evidence="9">Methyl-accepting chemotaxis sensory transducer with Cache sensor</fullName>
    </submittedName>
</protein>
<dbReference type="InterPro" id="IPR051310">
    <property type="entry name" value="MCP_chemotaxis"/>
</dbReference>
<dbReference type="PANTHER" id="PTHR43531:SF11">
    <property type="entry name" value="METHYL-ACCEPTING CHEMOTAXIS PROTEIN 3"/>
    <property type="match status" value="1"/>
</dbReference>
<name>A0A1M6SRI4_9BACT</name>
<dbReference type="FunFam" id="1.10.287.950:FF:000001">
    <property type="entry name" value="Methyl-accepting chemotaxis sensory transducer"/>
    <property type="match status" value="1"/>
</dbReference>
<keyword evidence="4" id="KW-0807">Transducer</keyword>
<feature type="region of interest" description="Disordered" evidence="5">
    <location>
        <begin position="692"/>
        <end position="730"/>
    </location>
</feature>
<dbReference type="CDD" id="cd06225">
    <property type="entry name" value="HAMP"/>
    <property type="match status" value="1"/>
</dbReference>
<keyword evidence="10" id="KW-1185">Reference proteome</keyword>
<comment type="similarity">
    <text evidence="3">Belongs to the methyl-accepting chemotaxis (MCP) protein family.</text>
</comment>
<dbReference type="Gene3D" id="6.10.340.10">
    <property type="match status" value="1"/>
</dbReference>
<dbReference type="GO" id="GO:0005886">
    <property type="term" value="C:plasma membrane"/>
    <property type="evidence" value="ECO:0007669"/>
    <property type="project" value="TreeGrafter"/>
</dbReference>
<feature type="domain" description="Methyl-accepting transducer" evidence="7">
    <location>
        <begin position="452"/>
        <end position="681"/>
    </location>
</feature>
<keyword evidence="2" id="KW-0145">Chemotaxis</keyword>
<feature type="compositionally biased region" description="Basic and acidic residues" evidence="5">
    <location>
        <begin position="493"/>
        <end position="503"/>
    </location>
</feature>
<dbReference type="PANTHER" id="PTHR43531">
    <property type="entry name" value="PROTEIN ICFG"/>
    <property type="match status" value="1"/>
</dbReference>
<dbReference type="Pfam" id="PF00672">
    <property type="entry name" value="HAMP"/>
    <property type="match status" value="1"/>
</dbReference>
<feature type="compositionally biased region" description="Basic and acidic residues" evidence="5">
    <location>
        <begin position="701"/>
        <end position="715"/>
    </location>
</feature>
<reference evidence="10" key="1">
    <citation type="submission" date="2016-11" db="EMBL/GenBank/DDBJ databases">
        <authorList>
            <person name="Varghese N."/>
            <person name="Submissions S."/>
        </authorList>
    </citation>
    <scope>NUCLEOTIDE SEQUENCE [LARGE SCALE GENOMIC DNA]</scope>
    <source>
        <strain evidence="10">DSM 16219</strain>
    </source>
</reference>
<feature type="transmembrane region" description="Helical" evidence="6">
    <location>
        <begin position="12"/>
        <end position="31"/>
    </location>
</feature>
<evidence type="ECO:0000256" key="2">
    <source>
        <dbReference type="ARBA" id="ARBA00022500"/>
    </source>
</evidence>